<dbReference type="GeneID" id="54987012"/>
<sequence length="114" mass="12631">MLELIHKGVVLSAEQVAVLEKQPVEILALSPRNFRKAVDVALNSAGLPVPDIEVGQVVTWEHNEVTDKGKVLEYDDRADKYRVESKILKRKVTISGRDIRVMAKGKADDQPADA</sequence>
<keyword evidence="2" id="KW-1185">Reference proteome</keyword>
<dbReference type="Proteomes" id="UP000240704">
    <property type="component" value="Segment"/>
</dbReference>
<evidence type="ECO:0000313" key="2">
    <source>
        <dbReference type="Proteomes" id="UP000240704"/>
    </source>
</evidence>
<protein>
    <submittedName>
        <fullName evidence="1">Uncharacterized protein</fullName>
    </submittedName>
</protein>
<reference evidence="2" key="1">
    <citation type="submission" date="2017-11" db="EMBL/GenBank/DDBJ databases">
        <title>Genome sequence and characterization of the novel virulent phage PMBT3 infecting Pseudomonas sp.</title>
        <authorList>
            <person name="Koberg S."/>
            <person name="Brinks E."/>
            <person name="Heller K.J."/>
            <person name="Neve H."/>
            <person name="Franz C.M.A.P."/>
        </authorList>
    </citation>
    <scope>NUCLEOTIDE SEQUENCE [LARGE SCALE GENOMIC DNA]</scope>
</reference>
<proteinExistence type="predicted"/>
<accession>A0A2I6PHZ8</accession>
<name>A0A2I6PHZ8_9CAUD</name>
<organism evidence="1 2">
    <name type="scientific">Pseudomonas phage PMBT3</name>
    <dbReference type="NCBI Taxonomy" id="2059856"/>
    <lineage>
        <taxon>Viruses</taxon>
        <taxon>Duplodnaviria</taxon>
        <taxon>Heunggongvirae</taxon>
        <taxon>Uroviricota</taxon>
        <taxon>Caudoviricetes</taxon>
        <taxon>Maxrubnervirus</taxon>
        <taxon>Maxrubnervirus PMBT3</taxon>
    </lineage>
</organism>
<evidence type="ECO:0000313" key="1">
    <source>
        <dbReference type="EMBL" id="AUM59673.1"/>
    </source>
</evidence>
<dbReference type="KEGG" id="vg:54987012"/>
<dbReference type="RefSeq" id="YP_009796622.1">
    <property type="nucleotide sequence ID" value="NC_047902.1"/>
</dbReference>
<dbReference type="EMBL" id="MG596799">
    <property type="protein sequence ID" value="AUM59673.1"/>
    <property type="molecule type" value="Genomic_DNA"/>
</dbReference>